<evidence type="ECO:0008006" key="3">
    <source>
        <dbReference type="Google" id="ProtNLM"/>
    </source>
</evidence>
<sequence length="138" mass="14616">MSARRLVWKPFPRLHLAGGRAVAWLLLWAYLLATAWMPLAHAARAHAEQLPVTLCSAHGTGVMIIPLSDPGERKRVEQSMSAPACCGACVVMADIAPTLDIDTPNAPALLGSVSATDILTPRLATPAPQRRARGPPLG</sequence>
<dbReference type="EMBL" id="CP012606">
    <property type="protein sequence ID" value="ANH75799.1"/>
    <property type="molecule type" value="Genomic_DNA"/>
</dbReference>
<protein>
    <recommendedName>
        <fullName evidence="3">DUF2946 domain-containing protein</fullName>
    </recommendedName>
</protein>
<name>A0AAC9BMN3_9RALS</name>
<gene>
    <name evidence="1" type="ORF">ACS15_5079</name>
</gene>
<evidence type="ECO:0000313" key="1">
    <source>
        <dbReference type="EMBL" id="ANH75799.1"/>
    </source>
</evidence>
<dbReference type="InterPro" id="IPR021333">
    <property type="entry name" value="DUF2946"/>
</dbReference>
<dbReference type="RefSeq" id="WP_049285715.1">
    <property type="nucleotide sequence ID" value="NZ_CP012606.1"/>
</dbReference>
<dbReference type="Pfam" id="PF11162">
    <property type="entry name" value="DUF2946"/>
    <property type="match status" value="1"/>
</dbReference>
<dbReference type="Proteomes" id="UP000077927">
    <property type="component" value="Chromosome 2"/>
</dbReference>
<dbReference type="KEGG" id="rin:ACS15_5079"/>
<dbReference type="AlphaFoldDB" id="A0AAC9BMN3"/>
<accession>A0AAC9BMN3</accession>
<organism evidence="1 2">
    <name type="scientific">Ralstonia insidiosa</name>
    <dbReference type="NCBI Taxonomy" id="190721"/>
    <lineage>
        <taxon>Bacteria</taxon>
        <taxon>Pseudomonadati</taxon>
        <taxon>Pseudomonadota</taxon>
        <taxon>Betaproteobacteria</taxon>
        <taxon>Burkholderiales</taxon>
        <taxon>Burkholderiaceae</taxon>
        <taxon>Ralstonia</taxon>
    </lineage>
</organism>
<reference evidence="1 2" key="1">
    <citation type="submission" date="2015-09" db="EMBL/GenBank/DDBJ databases">
        <authorList>
            <person name="Xu Y."/>
            <person name="Nagy A."/>
            <person name="Liu N.T."/>
            <person name="Nou X."/>
        </authorList>
    </citation>
    <scope>NUCLEOTIDE SEQUENCE [LARGE SCALE GENOMIC DNA]</scope>
    <source>
        <strain evidence="1 2">FC1138</strain>
    </source>
</reference>
<proteinExistence type="predicted"/>
<evidence type="ECO:0000313" key="2">
    <source>
        <dbReference type="Proteomes" id="UP000077927"/>
    </source>
</evidence>